<accession>Q6IGG3</accession>
<sequence>MDRRAVVVVRPPSMDPSTQVEATQSIFQRVAFTDTQWSSGASDGFQCWDYTAALAPNNSVKTESNTSLMTSQAGKPLYS</sequence>
<dbReference type="AlphaFoldDB" id="Q6IGG3"/>
<name>Q6IGG3_DROME</name>
<protein>
    <submittedName>
        <fullName evidence="1">HDC06364</fullName>
    </submittedName>
</protein>
<gene>
    <name evidence="1" type="ORF">HDC06364</name>
</gene>
<organism evidence="1">
    <name type="scientific">Drosophila melanogaster</name>
    <name type="common">Fruit fly</name>
    <dbReference type="NCBI Taxonomy" id="7227"/>
    <lineage>
        <taxon>Eukaryota</taxon>
        <taxon>Metazoa</taxon>
        <taxon>Ecdysozoa</taxon>
        <taxon>Arthropoda</taxon>
        <taxon>Hexapoda</taxon>
        <taxon>Insecta</taxon>
        <taxon>Pterygota</taxon>
        <taxon>Neoptera</taxon>
        <taxon>Endopterygota</taxon>
        <taxon>Diptera</taxon>
        <taxon>Brachycera</taxon>
        <taxon>Muscomorpha</taxon>
        <taxon>Ephydroidea</taxon>
        <taxon>Drosophilidae</taxon>
        <taxon>Drosophila</taxon>
        <taxon>Sophophora</taxon>
    </lineage>
</organism>
<evidence type="ECO:0000313" key="1">
    <source>
        <dbReference type="EMBL" id="DAA02501.1"/>
    </source>
</evidence>
<reference evidence="1" key="1">
    <citation type="journal article" date="2003" name="Genome Biol.">
        <title>An integrated gene annotation and transcriptional profiling approach towards the full gene content of the Drosophila genome.</title>
        <authorList>
            <person name="Hild M."/>
            <person name="Beckmann B."/>
            <person name="Haas S.A."/>
            <person name="Koch B."/>
            <person name="Solovyev V."/>
            <person name="Busold C."/>
            <person name="Fellenberg K."/>
            <person name="Boutros M."/>
            <person name="Vingron M."/>
            <person name="Sauer F."/>
            <person name="Hoheisel J.D."/>
            <person name="Paro R."/>
        </authorList>
    </citation>
    <scope>NUCLEOTIDE SEQUENCE</scope>
</reference>
<dbReference type="EMBL" id="BK003803">
    <property type="protein sequence ID" value="DAA02501.1"/>
    <property type="molecule type" value="Genomic_DNA"/>
</dbReference>
<proteinExistence type="predicted"/>